<dbReference type="RefSeq" id="XP_043039548.1">
    <property type="nucleotide sequence ID" value="XM_043177227.1"/>
</dbReference>
<protein>
    <submittedName>
        <fullName evidence="2">Uncharacterized protein</fullName>
    </submittedName>
</protein>
<keyword evidence="1" id="KW-1133">Transmembrane helix</keyword>
<dbReference type="AlphaFoldDB" id="A0A9P7VSY1"/>
<evidence type="ECO:0000313" key="3">
    <source>
        <dbReference type="Proteomes" id="UP000812287"/>
    </source>
</evidence>
<keyword evidence="1" id="KW-0472">Membrane</keyword>
<gene>
    <name evidence="2" type="ORF">BT62DRAFT_1006221</name>
</gene>
<dbReference type="Proteomes" id="UP000812287">
    <property type="component" value="Unassembled WGS sequence"/>
</dbReference>
<name>A0A9P7VSY1_9AGAR</name>
<keyword evidence="3" id="KW-1185">Reference proteome</keyword>
<comment type="caution">
    <text evidence="2">The sequence shown here is derived from an EMBL/GenBank/DDBJ whole genome shotgun (WGS) entry which is preliminary data.</text>
</comment>
<accession>A0A9P7VSY1</accession>
<organism evidence="2 3">
    <name type="scientific">Guyanagaster necrorhizus</name>
    <dbReference type="NCBI Taxonomy" id="856835"/>
    <lineage>
        <taxon>Eukaryota</taxon>
        <taxon>Fungi</taxon>
        <taxon>Dikarya</taxon>
        <taxon>Basidiomycota</taxon>
        <taxon>Agaricomycotina</taxon>
        <taxon>Agaricomycetes</taxon>
        <taxon>Agaricomycetidae</taxon>
        <taxon>Agaricales</taxon>
        <taxon>Marasmiineae</taxon>
        <taxon>Physalacriaceae</taxon>
        <taxon>Guyanagaster</taxon>
    </lineage>
</organism>
<evidence type="ECO:0000313" key="2">
    <source>
        <dbReference type="EMBL" id="KAG7446048.1"/>
    </source>
</evidence>
<reference evidence="2" key="1">
    <citation type="submission" date="2020-11" db="EMBL/GenBank/DDBJ databases">
        <title>Adaptations for nitrogen fixation in a non-lichenized fungal sporocarp promotes dispersal by wood-feeding termites.</title>
        <authorList>
            <consortium name="DOE Joint Genome Institute"/>
            <person name="Koch R.A."/>
            <person name="Yoon G."/>
            <person name="Arayal U."/>
            <person name="Lail K."/>
            <person name="Amirebrahimi M."/>
            <person name="Labutti K."/>
            <person name="Lipzen A."/>
            <person name="Riley R."/>
            <person name="Barry K."/>
            <person name="Henrissat B."/>
            <person name="Grigoriev I.V."/>
            <person name="Herr J.R."/>
            <person name="Aime M.C."/>
        </authorList>
    </citation>
    <scope>NUCLEOTIDE SEQUENCE</scope>
    <source>
        <strain evidence="2">MCA 3950</strain>
    </source>
</reference>
<feature type="transmembrane region" description="Helical" evidence="1">
    <location>
        <begin position="149"/>
        <end position="168"/>
    </location>
</feature>
<sequence length="169" mass="19648">MTVNLRTSRPIDEPGRLLLFPQVEEYQRLIFAVRNPSKATVGSNPRRKPPCVNYKACERAKRWREAIMQDLLSSGMKNQSRRDLIPRSTRTSRCFSCQDIEAVILKPWYKSPSRRESVSEEQARQWSQMSHKQTGPSEFALFSRRAPQWLIRSPLFLCYAAALFPGFLL</sequence>
<keyword evidence="1" id="KW-0812">Transmembrane</keyword>
<dbReference type="GeneID" id="66099514"/>
<dbReference type="EMBL" id="MU250535">
    <property type="protein sequence ID" value="KAG7446048.1"/>
    <property type="molecule type" value="Genomic_DNA"/>
</dbReference>
<proteinExistence type="predicted"/>
<evidence type="ECO:0000256" key="1">
    <source>
        <dbReference type="SAM" id="Phobius"/>
    </source>
</evidence>